<dbReference type="Proteomes" id="UP000012960">
    <property type="component" value="Unplaced"/>
</dbReference>
<dbReference type="Gramene" id="Ma11_t24290.1">
    <property type="protein sequence ID" value="Ma11_p24290.1"/>
    <property type="gene ID" value="Ma11_g24290"/>
</dbReference>
<proteinExistence type="predicted"/>
<evidence type="ECO:0000313" key="1">
    <source>
        <dbReference type="EMBL" id="CAG1865541.1"/>
    </source>
</evidence>
<evidence type="ECO:0000313" key="2">
    <source>
        <dbReference type="EnsemblPlants" id="Ma11_p24290.1"/>
    </source>
</evidence>
<dbReference type="EMBL" id="HG996475">
    <property type="protein sequence ID" value="CAG1865541.1"/>
    <property type="molecule type" value="Genomic_DNA"/>
</dbReference>
<reference evidence="1" key="1">
    <citation type="submission" date="2021-03" db="EMBL/GenBank/DDBJ databases">
        <authorList>
            <consortium name="Genoscope - CEA"/>
            <person name="William W."/>
        </authorList>
    </citation>
    <scope>NUCLEOTIDE SEQUENCE</scope>
    <source>
        <strain evidence="1">Doubled-haploid Pahang</strain>
    </source>
</reference>
<protein>
    <submittedName>
        <fullName evidence="1">(wild Malaysian banana) hypothetical protein</fullName>
    </submittedName>
</protein>
<dbReference type="EnsemblPlants" id="Ma11_t24290.1">
    <property type="protein sequence ID" value="Ma11_p24290.1"/>
    <property type="gene ID" value="Ma11_g24290"/>
</dbReference>
<organism evidence="2 3">
    <name type="scientific">Musa acuminata subsp. malaccensis</name>
    <name type="common">Wild banana</name>
    <name type="synonym">Musa malaccensis</name>
    <dbReference type="NCBI Taxonomy" id="214687"/>
    <lineage>
        <taxon>Eukaryota</taxon>
        <taxon>Viridiplantae</taxon>
        <taxon>Streptophyta</taxon>
        <taxon>Embryophyta</taxon>
        <taxon>Tracheophyta</taxon>
        <taxon>Spermatophyta</taxon>
        <taxon>Magnoliopsida</taxon>
        <taxon>Liliopsida</taxon>
        <taxon>Zingiberales</taxon>
        <taxon>Musaceae</taxon>
        <taxon>Musa</taxon>
    </lineage>
</organism>
<keyword evidence="3" id="KW-1185">Reference proteome</keyword>
<name>A0A804LBF9_MUSAM</name>
<sequence>MYLLYIVSSFLCLYDSEFQRGGWTRDCRQIKSYICCHARRPEVKSTDPSITTSLSQKHEHEIGRNVEAIEENSAMHTQCQTKYKRSQP</sequence>
<gene>
    <name evidence="1" type="ORF">GSMUA_00870.1</name>
</gene>
<accession>A0A804LBF9</accession>
<reference evidence="2" key="2">
    <citation type="submission" date="2021-05" db="UniProtKB">
        <authorList>
            <consortium name="EnsemblPlants"/>
        </authorList>
    </citation>
    <scope>IDENTIFICATION</scope>
    <source>
        <strain evidence="2">subsp. malaccensis</strain>
    </source>
</reference>
<evidence type="ECO:0000313" key="3">
    <source>
        <dbReference type="Proteomes" id="UP000012960"/>
    </source>
</evidence>
<dbReference type="AlphaFoldDB" id="A0A804LBF9"/>
<dbReference type="InParanoid" id="A0A804LBF9"/>